<dbReference type="PANTHER" id="PTHR42912">
    <property type="entry name" value="METHYLTRANSFERASE"/>
    <property type="match status" value="1"/>
</dbReference>
<dbReference type="Pfam" id="PF08241">
    <property type="entry name" value="Methyltransf_11"/>
    <property type="match status" value="1"/>
</dbReference>
<gene>
    <name evidence="2" type="ORF">S12H4_20442</name>
</gene>
<name>X1S8H3_9ZZZZ</name>
<feature type="non-terminal residue" evidence="2">
    <location>
        <position position="164"/>
    </location>
</feature>
<dbReference type="InterPro" id="IPR013216">
    <property type="entry name" value="Methyltransf_11"/>
</dbReference>
<comment type="caution">
    <text evidence="2">The sequence shown here is derived from an EMBL/GenBank/DDBJ whole genome shotgun (WGS) entry which is preliminary data.</text>
</comment>
<organism evidence="2">
    <name type="scientific">marine sediment metagenome</name>
    <dbReference type="NCBI Taxonomy" id="412755"/>
    <lineage>
        <taxon>unclassified sequences</taxon>
        <taxon>metagenomes</taxon>
        <taxon>ecological metagenomes</taxon>
    </lineage>
</organism>
<dbReference type="AlphaFoldDB" id="X1S8H3"/>
<proteinExistence type="predicted"/>
<evidence type="ECO:0000259" key="1">
    <source>
        <dbReference type="Pfam" id="PF08241"/>
    </source>
</evidence>
<protein>
    <recommendedName>
        <fullName evidence="1">Methyltransferase type 11 domain-containing protein</fullName>
    </recommendedName>
</protein>
<dbReference type="Gene3D" id="3.40.50.150">
    <property type="entry name" value="Vaccinia Virus protein VP39"/>
    <property type="match status" value="1"/>
</dbReference>
<evidence type="ECO:0000313" key="2">
    <source>
        <dbReference type="EMBL" id="GAI75401.1"/>
    </source>
</evidence>
<dbReference type="EMBL" id="BARW01010370">
    <property type="protein sequence ID" value="GAI75401.1"/>
    <property type="molecule type" value="Genomic_DNA"/>
</dbReference>
<dbReference type="SUPFAM" id="SSF53335">
    <property type="entry name" value="S-adenosyl-L-methionine-dependent methyltransferases"/>
    <property type="match status" value="1"/>
</dbReference>
<dbReference type="InterPro" id="IPR050508">
    <property type="entry name" value="Methyltransf_Superfamily"/>
</dbReference>
<dbReference type="PANTHER" id="PTHR42912:SF80">
    <property type="entry name" value="METHYLTRANSFERASE DOMAIN-CONTAINING PROTEIN"/>
    <property type="match status" value="1"/>
</dbReference>
<reference evidence="2" key="1">
    <citation type="journal article" date="2014" name="Front. Microbiol.">
        <title>High frequency of phylogenetically diverse reductive dehalogenase-homologous genes in deep subseafloor sedimentary metagenomes.</title>
        <authorList>
            <person name="Kawai M."/>
            <person name="Futagami T."/>
            <person name="Toyoda A."/>
            <person name="Takaki Y."/>
            <person name="Nishi S."/>
            <person name="Hori S."/>
            <person name="Arai W."/>
            <person name="Tsubouchi T."/>
            <person name="Morono Y."/>
            <person name="Uchiyama I."/>
            <person name="Ito T."/>
            <person name="Fujiyama A."/>
            <person name="Inagaki F."/>
            <person name="Takami H."/>
        </authorList>
    </citation>
    <scope>NUCLEOTIDE SEQUENCE</scope>
    <source>
        <strain evidence="2">Expedition CK06-06</strain>
    </source>
</reference>
<dbReference type="CDD" id="cd02440">
    <property type="entry name" value="AdoMet_MTases"/>
    <property type="match status" value="1"/>
</dbReference>
<sequence>MPRIEPFEKYSEKYEDWFERNEFVYKSEIQAIKELLPKMKKGIEIGVGSGRFAVPLGIKTGVDPSPRMREIAQQKGVKVIDAVAEELPFKNSQFELVLMVTTICFVDNLNLAFREAYRILKLGGYLIIGFVDKDSHLGKLYQQNKKKNVFYKIATFYSVKEVVY</sequence>
<dbReference type="GO" id="GO:0008757">
    <property type="term" value="F:S-adenosylmethionine-dependent methyltransferase activity"/>
    <property type="evidence" value="ECO:0007669"/>
    <property type="project" value="InterPro"/>
</dbReference>
<accession>X1S8H3</accession>
<dbReference type="InterPro" id="IPR029063">
    <property type="entry name" value="SAM-dependent_MTases_sf"/>
</dbReference>
<feature type="domain" description="Methyltransferase type 11" evidence="1">
    <location>
        <begin position="44"/>
        <end position="128"/>
    </location>
</feature>